<keyword evidence="7" id="KW-0057">Aromatic amino acid biosynthesis</keyword>
<evidence type="ECO:0000313" key="15">
    <source>
        <dbReference type="Proteomes" id="UP000649617"/>
    </source>
</evidence>
<evidence type="ECO:0000256" key="4">
    <source>
        <dbReference type="ARBA" id="ARBA00012694"/>
    </source>
</evidence>
<keyword evidence="5" id="KW-0028">Amino-acid biosynthesis</keyword>
<comment type="similarity">
    <text evidence="3">Belongs to the class-I DAHP synthase family.</text>
</comment>
<keyword evidence="12" id="KW-0472">Membrane</keyword>
<dbReference type="EC" id="2.5.1.54" evidence="4"/>
<evidence type="ECO:0000256" key="12">
    <source>
        <dbReference type="SAM" id="Phobius"/>
    </source>
</evidence>
<dbReference type="GO" id="GO:0009073">
    <property type="term" value="P:aromatic amino acid family biosynthetic process"/>
    <property type="evidence" value="ECO:0007669"/>
    <property type="project" value="UniProtKB-KW"/>
</dbReference>
<dbReference type="Gene3D" id="3.20.20.70">
    <property type="entry name" value="Aldolase class I"/>
    <property type="match status" value="1"/>
</dbReference>
<evidence type="ECO:0000256" key="9">
    <source>
        <dbReference type="ARBA" id="ARBA00031349"/>
    </source>
</evidence>
<dbReference type="Pfam" id="PF00793">
    <property type="entry name" value="DAHP_synth_1"/>
    <property type="match status" value="1"/>
</dbReference>
<dbReference type="Proteomes" id="UP000649617">
    <property type="component" value="Unassembled WGS sequence"/>
</dbReference>
<evidence type="ECO:0000259" key="13">
    <source>
        <dbReference type="Pfam" id="PF00793"/>
    </source>
</evidence>
<keyword evidence="12" id="KW-1133">Transmembrane helix</keyword>
<protein>
    <recommendedName>
        <fullName evidence="4">3-deoxy-7-phosphoheptulonate synthase</fullName>
        <ecNumber evidence="4">2.5.1.54</ecNumber>
    </recommendedName>
    <alternativeName>
        <fullName evidence="10">3-deoxy-D-arabino-heptulosonate 7-phosphate synthase</fullName>
    </alternativeName>
    <alternativeName>
        <fullName evidence="9">DAHP synthase</fullName>
    </alternativeName>
    <alternativeName>
        <fullName evidence="8">Phospho-2-keto-3-deoxyheptonate aldolase</fullName>
    </alternativeName>
</protein>
<keyword evidence="6" id="KW-0808">Transferase</keyword>
<accession>A0A812V6E7</accession>
<dbReference type="GO" id="GO:0003849">
    <property type="term" value="F:3-deoxy-7-phosphoheptulonate synthase activity"/>
    <property type="evidence" value="ECO:0007669"/>
    <property type="project" value="UniProtKB-EC"/>
</dbReference>
<evidence type="ECO:0000256" key="10">
    <source>
        <dbReference type="ARBA" id="ARBA00032193"/>
    </source>
</evidence>
<evidence type="ECO:0000256" key="11">
    <source>
        <dbReference type="ARBA" id="ARBA00047508"/>
    </source>
</evidence>
<keyword evidence="15" id="KW-1185">Reference proteome</keyword>
<proteinExistence type="inferred from homology"/>
<dbReference type="InterPro" id="IPR006218">
    <property type="entry name" value="DAHP1/KDSA"/>
</dbReference>
<dbReference type="NCBIfam" id="TIGR00034">
    <property type="entry name" value="aroFGH"/>
    <property type="match status" value="1"/>
</dbReference>
<comment type="pathway">
    <text evidence="2">Metabolic intermediate biosynthesis; chorismate biosynthesis; chorismate from D-erythrose 4-phosphate and phosphoenolpyruvate: step 1/7.</text>
</comment>
<evidence type="ECO:0000256" key="2">
    <source>
        <dbReference type="ARBA" id="ARBA00004688"/>
    </source>
</evidence>
<dbReference type="InterPro" id="IPR006219">
    <property type="entry name" value="DAHP_synth_1"/>
</dbReference>
<evidence type="ECO:0000256" key="6">
    <source>
        <dbReference type="ARBA" id="ARBA00022679"/>
    </source>
</evidence>
<dbReference type="GO" id="GO:0008652">
    <property type="term" value="P:amino acid biosynthetic process"/>
    <property type="evidence" value="ECO:0007669"/>
    <property type="project" value="UniProtKB-KW"/>
</dbReference>
<reference evidence="14" key="1">
    <citation type="submission" date="2021-02" db="EMBL/GenBank/DDBJ databases">
        <authorList>
            <person name="Dougan E. K."/>
            <person name="Rhodes N."/>
            <person name="Thang M."/>
            <person name="Chan C."/>
        </authorList>
    </citation>
    <scope>NUCLEOTIDE SEQUENCE</scope>
</reference>
<dbReference type="SUPFAM" id="SSF51569">
    <property type="entry name" value="Aldolase"/>
    <property type="match status" value="2"/>
</dbReference>
<name>A0A812V6E7_SYMPI</name>
<dbReference type="PANTHER" id="PTHR21225">
    <property type="entry name" value="PHOSPHO-2-DEHYDRO-3-DEOXYHEPTONATE ALDOLASE DAHP SYNTHETASE"/>
    <property type="match status" value="1"/>
</dbReference>
<evidence type="ECO:0000256" key="1">
    <source>
        <dbReference type="ARBA" id="ARBA00003726"/>
    </source>
</evidence>
<dbReference type="EMBL" id="CAJNIZ010040247">
    <property type="protein sequence ID" value="CAE7601007.1"/>
    <property type="molecule type" value="Genomic_DNA"/>
</dbReference>
<feature type="transmembrane region" description="Helical" evidence="12">
    <location>
        <begin position="12"/>
        <end position="33"/>
    </location>
</feature>
<feature type="domain" description="DAHP synthetase I/KDSA" evidence="13">
    <location>
        <begin position="78"/>
        <end position="430"/>
    </location>
</feature>
<dbReference type="InterPro" id="IPR013785">
    <property type="entry name" value="Aldolase_TIM"/>
</dbReference>
<evidence type="ECO:0000256" key="3">
    <source>
        <dbReference type="ARBA" id="ARBA00007985"/>
    </source>
</evidence>
<organism evidence="14 15">
    <name type="scientific">Symbiodinium pilosum</name>
    <name type="common">Dinoflagellate</name>
    <dbReference type="NCBI Taxonomy" id="2952"/>
    <lineage>
        <taxon>Eukaryota</taxon>
        <taxon>Sar</taxon>
        <taxon>Alveolata</taxon>
        <taxon>Dinophyceae</taxon>
        <taxon>Suessiales</taxon>
        <taxon>Symbiodiniaceae</taxon>
        <taxon>Symbiodinium</taxon>
    </lineage>
</organism>
<dbReference type="GO" id="GO:0005737">
    <property type="term" value="C:cytoplasm"/>
    <property type="evidence" value="ECO:0007669"/>
    <property type="project" value="TreeGrafter"/>
</dbReference>
<evidence type="ECO:0000313" key="14">
    <source>
        <dbReference type="EMBL" id="CAE7601007.1"/>
    </source>
</evidence>
<evidence type="ECO:0000256" key="8">
    <source>
        <dbReference type="ARBA" id="ARBA00031111"/>
    </source>
</evidence>
<comment type="function">
    <text evidence="1">Stereospecific condensation of phosphoenolpyruvate (PEP) and D-erythrose-4-phosphate (E4P) giving rise to 3-deoxy-D-arabino-heptulosonate-7-phosphate (DAHP).</text>
</comment>
<dbReference type="PANTHER" id="PTHR21225:SF12">
    <property type="entry name" value="PHOSPHO-2-DEHYDRO-3-DEOXYHEPTONATE ALDOLASE, TYROSINE-INHIBITED"/>
    <property type="match status" value="1"/>
</dbReference>
<evidence type="ECO:0000256" key="5">
    <source>
        <dbReference type="ARBA" id="ARBA00022605"/>
    </source>
</evidence>
<gene>
    <name evidence="14" type="primary">aroG</name>
    <name evidence="14" type="ORF">SPIL2461_LOCUS15961</name>
</gene>
<comment type="caution">
    <text evidence="14">The sequence shown here is derived from an EMBL/GenBank/DDBJ whole genome shotgun (WGS) entry which is preliminary data.</text>
</comment>
<evidence type="ECO:0000256" key="7">
    <source>
        <dbReference type="ARBA" id="ARBA00023141"/>
    </source>
</evidence>
<dbReference type="OrthoDB" id="4699125at2759"/>
<sequence>MQEGGARRRNASAACSCTIIAGVLCLLLSVWHLNGTASSPSGLERSFKRLQSPAELFRSFPLPFTLKRLVNESRAEAAAILQGRDDRLIAVVGPCSIHDPEAARDYARRLREVKVEFEEDLLIIMRTYLEKPRTSVGWRGLISDPDLSGAEDLGRGLALGRRVLLDMNALGLPTAVEFLDPLVAPYIEDAVTYGSIGARTVESPIHRALAASLKMPMGFKNSRSGPSDAVLGRAETYTKTWHTLQLPTVRRIGRALVVSCNASSQELELADAPLVSPGDIQDAVNAAVAASAPQKKLAPDSRGRVRIVQADGNPDSHIVLRGGEDGPNFGEAFVAEAKERLNKAGFRGAQIMIDCSHGNSRKKYEGEVVACRSVADQVAAGNTAIGGVLIESFLVAGNQKLEPGVTRLQDLKYGCSVTDSCMDFNSTKDLLRELATAVVARRAKVSQSWKEAGTKPQKAPVPHS</sequence>
<dbReference type="AlphaFoldDB" id="A0A812V6E7"/>
<keyword evidence="12" id="KW-0812">Transmembrane</keyword>
<comment type="catalytic activity">
    <reaction evidence="11">
        <text>D-erythrose 4-phosphate + phosphoenolpyruvate + H2O = 7-phospho-2-dehydro-3-deoxy-D-arabino-heptonate + phosphate</text>
        <dbReference type="Rhea" id="RHEA:14717"/>
        <dbReference type="ChEBI" id="CHEBI:15377"/>
        <dbReference type="ChEBI" id="CHEBI:16897"/>
        <dbReference type="ChEBI" id="CHEBI:43474"/>
        <dbReference type="ChEBI" id="CHEBI:58394"/>
        <dbReference type="ChEBI" id="CHEBI:58702"/>
        <dbReference type="EC" id="2.5.1.54"/>
    </reaction>
</comment>